<evidence type="ECO:0000313" key="1">
    <source>
        <dbReference type="EMBL" id="AYO31412.1"/>
    </source>
</evidence>
<dbReference type="EMBL" id="CP033169">
    <property type="protein sequence ID" value="AYO31412.1"/>
    <property type="molecule type" value="Genomic_DNA"/>
</dbReference>
<dbReference type="KEGG" id="bacg:D2962_13120"/>
<proteinExistence type="predicted"/>
<accession>A0A3G2R7F9</accession>
<evidence type="ECO:0000313" key="2">
    <source>
        <dbReference type="Proteomes" id="UP000280960"/>
    </source>
</evidence>
<organism evidence="1 2">
    <name type="scientific">Biomaibacter acetigenes</name>
    <dbReference type="NCBI Taxonomy" id="2316383"/>
    <lineage>
        <taxon>Bacteria</taxon>
        <taxon>Bacillati</taxon>
        <taxon>Bacillota</taxon>
        <taxon>Clostridia</taxon>
        <taxon>Thermosediminibacterales</taxon>
        <taxon>Tepidanaerobacteraceae</taxon>
        <taxon>Biomaibacter</taxon>
    </lineage>
</organism>
<name>A0A3G2R7F9_9FIRM</name>
<keyword evidence="2" id="KW-1185">Reference proteome</keyword>
<sequence length="132" mass="14801">MILFYQKIKKGAISMTEHTDLNTFFDKLKEGLPEQKDPSLEGLESALNKMQLNGDKKIGIEFECGDCCKKVINGAKLFFIFNFAVLLPEPGDCLFLKVISGGKIADRETMKKIIIPANRICSIEIDPEQEDS</sequence>
<gene>
    <name evidence="1" type="ORF">D2962_13120</name>
</gene>
<dbReference type="AlphaFoldDB" id="A0A3G2R7F9"/>
<dbReference type="Proteomes" id="UP000280960">
    <property type="component" value="Chromosome"/>
</dbReference>
<reference evidence="1 2" key="1">
    <citation type="submission" date="2018-10" db="EMBL/GenBank/DDBJ databases">
        <authorList>
            <person name="Zhang X."/>
        </authorList>
    </citation>
    <scope>NUCLEOTIDE SEQUENCE [LARGE SCALE GENOMIC DNA]</scope>
    <source>
        <strain evidence="1 2">SK-G1</strain>
    </source>
</reference>
<protein>
    <submittedName>
        <fullName evidence="1">Uncharacterized protein</fullName>
    </submittedName>
</protein>